<keyword evidence="2" id="KW-0223">Dioxygenase</keyword>
<reference evidence="2 3" key="1">
    <citation type="submission" date="2017-09" db="EMBL/GenBank/DDBJ databases">
        <title>Depth-based differentiation of microbial function through sediment-hosted aquifers and enrichment of novel symbionts in the deep terrestrial subsurface.</title>
        <authorList>
            <person name="Probst A.J."/>
            <person name="Ladd B."/>
            <person name="Jarett J.K."/>
            <person name="Geller-Mcgrath D.E."/>
            <person name="Sieber C.M."/>
            <person name="Emerson J.B."/>
            <person name="Anantharaman K."/>
            <person name="Thomas B.C."/>
            <person name="Malmstrom R."/>
            <person name="Stieglmeier M."/>
            <person name="Klingl A."/>
            <person name="Woyke T."/>
            <person name="Ryan C.M."/>
            <person name="Banfield J.F."/>
        </authorList>
    </citation>
    <scope>NUCLEOTIDE SEQUENCE [LARGE SCALE GENOMIC DNA]</scope>
    <source>
        <strain evidence="2">CG17_big_fil_post_rev_8_21_14_2_50_48_46</strain>
    </source>
</reference>
<protein>
    <submittedName>
        <fullName evidence="2">Glyoxalase/bleomycin resistance/extradiol dioxygenase family protein</fullName>
    </submittedName>
</protein>
<dbReference type="Gene3D" id="3.10.180.10">
    <property type="entry name" value="2,3-Dihydroxybiphenyl 1,2-Dioxygenase, domain 1"/>
    <property type="match status" value="1"/>
</dbReference>
<dbReference type="InterPro" id="IPR004360">
    <property type="entry name" value="Glyas_Fos-R_dOase_dom"/>
</dbReference>
<dbReference type="CDD" id="cd06587">
    <property type="entry name" value="VOC"/>
    <property type="match status" value="1"/>
</dbReference>
<dbReference type="InterPro" id="IPR037523">
    <property type="entry name" value="VOC_core"/>
</dbReference>
<dbReference type="InterPro" id="IPR029068">
    <property type="entry name" value="Glyas_Bleomycin-R_OHBP_Dase"/>
</dbReference>
<dbReference type="PROSITE" id="PS51819">
    <property type="entry name" value="VOC"/>
    <property type="match status" value="1"/>
</dbReference>
<dbReference type="EMBL" id="PFFQ01000021">
    <property type="protein sequence ID" value="PIW17702.1"/>
    <property type="molecule type" value="Genomic_DNA"/>
</dbReference>
<dbReference type="AlphaFoldDB" id="A0A2M7G6U8"/>
<feature type="domain" description="VOC" evidence="1">
    <location>
        <begin position="4"/>
        <end position="116"/>
    </location>
</feature>
<name>A0A2M7G6U8_9BACT</name>
<evidence type="ECO:0000259" key="1">
    <source>
        <dbReference type="PROSITE" id="PS51819"/>
    </source>
</evidence>
<evidence type="ECO:0000313" key="3">
    <source>
        <dbReference type="Proteomes" id="UP000231019"/>
    </source>
</evidence>
<evidence type="ECO:0000313" key="2">
    <source>
        <dbReference type="EMBL" id="PIW17702.1"/>
    </source>
</evidence>
<dbReference type="SUPFAM" id="SSF54593">
    <property type="entry name" value="Glyoxalase/Bleomycin resistance protein/Dihydroxybiphenyl dioxygenase"/>
    <property type="match status" value="1"/>
</dbReference>
<dbReference type="GO" id="GO:0051213">
    <property type="term" value="F:dioxygenase activity"/>
    <property type="evidence" value="ECO:0007669"/>
    <property type="project" value="UniProtKB-KW"/>
</dbReference>
<dbReference type="Pfam" id="PF00903">
    <property type="entry name" value="Glyoxalase"/>
    <property type="match status" value="1"/>
</dbReference>
<sequence>MFQGLRSLIFQVPDLQAASQWYQEILSQTPYFDQPFYIGFNVGGYELGLLPESPDRPPQRGDSVSCYWGVADIQAAYARLIALGAQPERKIENVGGEIELASLRDPWGNLFGIIYNPHFSLPTEN</sequence>
<proteinExistence type="predicted"/>
<keyword evidence="2" id="KW-0560">Oxidoreductase</keyword>
<comment type="caution">
    <text evidence="2">The sequence shown here is derived from an EMBL/GenBank/DDBJ whole genome shotgun (WGS) entry which is preliminary data.</text>
</comment>
<organism evidence="2 3">
    <name type="scientific">bacterium (Candidatus Blackallbacteria) CG17_big_fil_post_rev_8_21_14_2_50_48_46</name>
    <dbReference type="NCBI Taxonomy" id="2014261"/>
    <lineage>
        <taxon>Bacteria</taxon>
        <taxon>Candidatus Blackallbacteria</taxon>
    </lineage>
</organism>
<dbReference type="Proteomes" id="UP000231019">
    <property type="component" value="Unassembled WGS sequence"/>
</dbReference>
<accession>A0A2M7G6U8</accession>
<gene>
    <name evidence="2" type="ORF">COW36_07590</name>
</gene>